<reference evidence="8 9" key="1">
    <citation type="journal article" date="2014" name="PLoS ONE">
        <title>Global Analysis of Gene Expression Profiles in Physic Nut (Jatropha curcas L.) Seedlings Exposed to Salt Stress.</title>
        <authorList>
            <person name="Zhang L."/>
            <person name="Zhang C."/>
            <person name="Wu P."/>
            <person name="Chen Y."/>
            <person name="Li M."/>
            <person name="Jiang H."/>
            <person name="Wu G."/>
        </authorList>
    </citation>
    <scope>NUCLEOTIDE SEQUENCE [LARGE SCALE GENOMIC DNA]</scope>
    <source>
        <strain evidence="9">cv. GZQX0401</strain>
        <tissue evidence="8">Young leaves</tissue>
    </source>
</reference>
<feature type="transmembrane region" description="Helical" evidence="7">
    <location>
        <begin position="88"/>
        <end position="106"/>
    </location>
</feature>
<protein>
    <recommendedName>
        <fullName evidence="10">Signal peptidase complex-like protein DTM1</fullName>
    </recommendedName>
</protein>
<evidence type="ECO:0000256" key="1">
    <source>
        <dbReference type="ARBA" id="ARBA00004477"/>
    </source>
</evidence>
<dbReference type="STRING" id="180498.A0A067LA48"/>
<comment type="subcellular location">
    <subcellularLocation>
        <location evidence="1">Endoplasmic reticulum membrane</location>
        <topology evidence="1">Multi-pass membrane protein</topology>
    </subcellularLocation>
</comment>
<keyword evidence="6 7" id="KW-0472">Membrane</keyword>
<evidence type="ECO:0000313" key="8">
    <source>
        <dbReference type="EMBL" id="KDP41380.1"/>
    </source>
</evidence>
<dbReference type="InterPro" id="IPR009542">
    <property type="entry name" value="Spc1/SPCS1"/>
</dbReference>
<sequence>MANNDAALRASLVWLAAVMVVVGIWTQSLKKMAVTYIIGIVGIAGLLLPDWDYFDRDFSRWCSPITEEEKAALAQRSGLRNKVSPLRLIVYSGVYGYALYKWWIYISS</sequence>
<evidence type="ECO:0000256" key="6">
    <source>
        <dbReference type="ARBA" id="ARBA00023136"/>
    </source>
</evidence>
<evidence type="ECO:0000256" key="7">
    <source>
        <dbReference type="SAM" id="Phobius"/>
    </source>
</evidence>
<dbReference type="InterPro" id="IPR039955">
    <property type="entry name" value="DTM1"/>
</dbReference>
<keyword evidence="3 7" id="KW-0812">Transmembrane</keyword>
<dbReference type="GO" id="GO:0005787">
    <property type="term" value="C:signal peptidase complex"/>
    <property type="evidence" value="ECO:0007669"/>
    <property type="project" value="InterPro"/>
</dbReference>
<proteinExistence type="inferred from homology"/>
<evidence type="ECO:0000256" key="2">
    <source>
        <dbReference type="ARBA" id="ARBA00005245"/>
    </source>
</evidence>
<evidence type="ECO:0000313" key="9">
    <source>
        <dbReference type="Proteomes" id="UP000027138"/>
    </source>
</evidence>
<dbReference type="Pfam" id="PF06645">
    <property type="entry name" value="SPC12"/>
    <property type="match status" value="1"/>
</dbReference>
<evidence type="ECO:0000256" key="4">
    <source>
        <dbReference type="ARBA" id="ARBA00022824"/>
    </source>
</evidence>
<accession>A0A067LA48</accession>
<dbReference type="PANTHER" id="PTHR38354">
    <property type="entry name" value="SIGNAL PEPTIDASE COMPLEX-LIKE PROTEIN DTM1"/>
    <property type="match status" value="1"/>
</dbReference>
<dbReference type="Proteomes" id="UP000027138">
    <property type="component" value="Unassembled WGS sequence"/>
</dbReference>
<dbReference type="AlphaFoldDB" id="A0A067LA48"/>
<dbReference type="GO" id="GO:0048658">
    <property type="term" value="P:anther wall tapetum development"/>
    <property type="evidence" value="ECO:0007669"/>
    <property type="project" value="InterPro"/>
</dbReference>
<gene>
    <name evidence="8" type="ORF">JCGZ_15787</name>
</gene>
<feature type="transmembrane region" description="Helical" evidence="7">
    <location>
        <begin position="6"/>
        <end position="26"/>
    </location>
</feature>
<dbReference type="PANTHER" id="PTHR38354:SF2">
    <property type="entry name" value="SIGNAL PEPTIDASE COMPLEX-LIKE PROTEIN DTM1"/>
    <property type="match status" value="1"/>
</dbReference>
<evidence type="ECO:0000256" key="5">
    <source>
        <dbReference type="ARBA" id="ARBA00022989"/>
    </source>
</evidence>
<keyword evidence="5 7" id="KW-1133">Transmembrane helix</keyword>
<feature type="transmembrane region" description="Helical" evidence="7">
    <location>
        <begin position="33"/>
        <end position="51"/>
    </location>
</feature>
<comment type="similarity">
    <text evidence="2">Belongs to the SPCS1 family.</text>
</comment>
<dbReference type="OrthoDB" id="1861824at2759"/>
<name>A0A067LA48_JATCU</name>
<evidence type="ECO:0000256" key="3">
    <source>
        <dbReference type="ARBA" id="ARBA00022692"/>
    </source>
</evidence>
<dbReference type="EMBL" id="KK914318">
    <property type="protein sequence ID" value="KDP41380.1"/>
    <property type="molecule type" value="Genomic_DNA"/>
</dbReference>
<keyword evidence="4" id="KW-0256">Endoplasmic reticulum</keyword>
<organism evidence="8 9">
    <name type="scientific">Jatropha curcas</name>
    <name type="common">Barbados nut</name>
    <dbReference type="NCBI Taxonomy" id="180498"/>
    <lineage>
        <taxon>Eukaryota</taxon>
        <taxon>Viridiplantae</taxon>
        <taxon>Streptophyta</taxon>
        <taxon>Embryophyta</taxon>
        <taxon>Tracheophyta</taxon>
        <taxon>Spermatophyta</taxon>
        <taxon>Magnoliopsida</taxon>
        <taxon>eudicotyledons</taxon>
        <taxon>Gunneridae</taxon>
        <taxon>Pentapetalae</taxon>
        <taxon>rosids</taxon>
        <taxon>fabids</taxon>
        <taxon>Malpighiales</taxon>
        <taxon>Euphorbiaceae</taxon>
        <taxon>Crotonoideae</taxon>
        <taxon>Jatropheae</taxon>
        <taxon>Jatropha</taxon>
    </lineage>
</organism>
<dbReference type="GO" id="GO:0006465">
    <property type="term" value="P:signal peptide processing"/>
    <property type="evidence" value="ECO:0007669"/>
    <property type="project" value="InterPro"/>
</dbReference>
<keyword evidence="9" id="KW-1185">Reference proteome</keyword>
<evidence type="ECO:0008006" key="10">
    <source>
        <dbReference type="Google" id="ProtNLM"/>
    </source>
</evidence>
<dbReference type="KEGG" id="jcu:105630613"/>